<keyword evidence="1" id="KW-0472">Membrane</keyword>
<feature type="domain" description="DUF2489" evidence="2">
    <location>
        <begin position="17"/>
        <end position="141"/>
    </location>
</feature>
<protein>
    <submittedName>
        <fullName evidence="3">DUF2489 domain-containing protein</fullName>
    </submittedName>
</protein>
<keyword evidence="1" id="KW-1133">Transmembrane helix</keyword>
<evidence type="ECO:0000259" key="2">
    <source>
        <dbReference type="Pfam" id="PF10675"/>
    </source>
</evidence>
<keyword evidence="4" id="KW-1185">Reference proteome</keyword>
<dbReference type="Pfam" id="PF10675">
    <property type="entry name" value="DUF2489"/>
    <property type="match status" value="1"/>
</dbReference>
<organism evidence="3 4">
    <name type="scientific">Aestuariirhabdus litorea</name>
    <dbReference type="NCBI Taxonomy" id="2528527"/>
    <lineage>
        <taxon>Bacteria</taxon>
        <taxon>Pseudomonadati</taxon>
        <taxon>Pseudomonadota</taxon>
        <taxon>Gammaproteobacteria</taxon>
        <taxon>Oceanospirillales</taxon>
        <taxon>Aestuariirhabdaceae</taxon>
        <taxon>Aestuariirhabdus</taxon>
    </lineage>
</organism>
<dbReference type="RefSeq" id="WP_125014474.1">
    <property type="nucleotide sequence ID" value="NZ_QWEZ01000001.1"/>
</dbReference>
<dbReference type="InterPro" id="IPR019617">
    <property type="entry name" value="DUF2489"/>
</dbReference>
<keyword evidence="1" id="KW-0812">Transmembrane</keyword>
<reference evidence="3 4" key="2">
    <citation type="submission" date="2018-12" db="EMBL/GenBank/DDBJ databases">
        <title>Simiduia agarivorans gen. nov., sp. nov., a marine, agarolytic bacterium isolated from shallow coastal water from Keelung, Taiwan.</title>
        <authorList>
            <person name="Shieh W.Y."/>
        </authorList>
    </citation>
    <scope>NUCLEOTIDE SEQUENCE [LARGE SCALE GENOMIC DNA]</scope>
    <source>
        <strain evidence="3 4">GTF-13</strain>
    </source>
</reference>
<reference evidence="3 4" key="1">
    <citation type="submission" date="2018-08" db="EMBL/GenBank/DDBJ databases">
        <authorList>
            <person name="Khan S.A."/>
        </authorList>
    </citation>
    <scope>NUCLEOTIDE SEQUENCE [LARGE SCALE GENOMIC DNA]</scope>
    <source>
        <strain evidence="3 4">GTF-13</strain>
    </source>
</reference>
<proteinExistence type="predicted"/>
<comment type="caution">
    <text evidence="3">The sequence shown here is derived from an EMBL/GenBank/DDBJ whole genome shotgun (WGS) entry which is preliminary data.</text>
</comment>
<accession>A0A3P3VQ26</accession>
<sequence>MSESATELFVLLGTLVIIGLSIYACYLWRQVYLNTRRIRELQQQQRQQLMEAIQIISLSMERQELNPTEGCIRLKVLLEKLDPELLQSPEYRVIEQIYERSRGFATHQARRALPSQERRHQDEAREALEAELKQEVHNAVLALRGLATAYRGVKDREAKSAAHEPS</sequence>
<gene>
    <name evidence="3" type="ORF">D0544_02705</name>
</gene>
<evidence type="ECO:0000256" key="1">
    <source>
        <dbReference type="SAM" id="Phobius"/>
    </source>
</evidence>
<feature type="transmembrane region" description="Helical" evidence="1">
    <location>
        <begin position="6"/>
        <end position="28"/>
    </location>
</feature>
<name>A0A3P3VQ26_9GAMM</name>
<dbReference type="EMBL" id="QWEZ01000001">
    <property type="protein sequence ID" value="RRJ84048.1"/>
    <property type="molecule type" value="Genomic_DNA"/>
</dbReference>
<evidence type="ECO:0000313" key="3">
    <source>
        <dbReference type="EMBL" id="RRJ84048.1"/>
    </source>
</evidence>
<evidence type="ECO:0000313" key="4">
    <source>
        <dbReference type="Proteomes" id="UP000280792"/>
    </source>
</evidence>
<dbReference type="AlphaFoldDB" id="A0A3P3VQ26"/>
<dbReference type="Proteomes" id="UP000280792">
    <property type="component" value="Unassembled WGS sequence"/>
</dbReference>